<feature type="domain" description="GGDEF" evidence="2">
    <location>
        <begin position="239"/>
        <end position="368"/>
    </location>
</feature>
<keyword evidence="1" id="KW-0472">Membrane</keyword>
<keyword evidence="4" id="KW-1185">Reference proteome</keyword>
<protein>
    <submittedName>
        <fullName evidence="3">Diguanylate cyclase (GGDEF) domain-containing protein</fullName>
    </submittedName>
</protein>
<feature type="transmembrane region" description="Helical" evidence="1">
    <location>
        <begin position="21"/>
        <end position="37"/>
    </location>
</feature>
<dbReference type="Proteomes" id="UP000198863">
    <property type="component" value="Unassembled WGS sequence"/>
</dbReference>
<dbReference type="CDD" id="cd01949">
    <property type="entry name" value="GGDEF"/>
    <property type="match status" value="1"/>
</dbReference>
<organism evidence="3 4">
    <name type="scientific">Klenkia brasiliensis</name>
    <dbReference type="NCBI Taxonomy" id="333142"/>
    <lineage>
        <taxon>Bacteria</taxon>
        <taxon>Bacillati</taxon>
        <taxon>Actinomycetota</taxon>
        <taxon>Actinomycetes</taxon>
        <taxon>Geodermatophilales</taxon>
        <taxon>Geodermatophilaceae</taxon>
        <taxon>Klenkia</taxon>
    </lineage>
</organism>
<keyword evidence="1" id="KW-1133">Transmembrane helix</keyword>
<feature type="transmembrane region" description="Helical" evidence="1">
    <location>
        <begin position="84"/>
        <end position="100"/>
    </location>
</feature>
<feature type="transmembrane region" description="Helical" evidence="1">
    <location>
        <begin position="157"/>
        <end position="177"/>
    </location>
</feature>
<dbReference type="SUPFAM" id="SSF55073">
    <property type="entry name" value="Nucleotide cyclase"/>
    <property type="match status" value="1"/>
</dbReference>
<reference evidence="4" key="1">
    <citation type="submission" date="2016-10" db="EMBL/GenBank/DDBJ databases">
        <authorList>
            <person name="Varghese N."/>
            <person name="Submissions S."/>
        </authorList>
    </citation>
    <scope>NUCLEOTIDE SEQUENCE [LARGE SCALE GENOMIC DNA]</scope>
    <source>
        <strain evidence="4">DSM 44526</strain>
    </source>
</reference>
<dbReference type="InterPro" id="IPR050469">
    <property type="entry name" value="Diguanylate_Cyclase"/>
</dbReference>
<feature type="transmembrane region" description="Helical" evidence="1">
    <location>
        <begin position="106"/>
        <end position="124"/>
    </location>
</feature>
<dbReference type="Pfam" id="PF00990">
    <property type="entry name" value="GGDEF"/>
    <property type="match status" value="1"/>
</dbReference>
<dbReference type="SMART" id="SM00267">
    <property type="entry name" value="GGDEF"/>
    <property type="match status" value="1"/>
</dbReference>
<dbReference type="AlphaFoldDB" id="A0A1G7PBI3"/>
<sequence length="378" mass="39701">MRHAPRLDDGAARRLRTRARAGGRALSAGAVAVYPLWSFFDRALEPAPLAAAFTTLRLAGTVPMALLAVLLWATPMGLRRPAEITAAVLAVVQLSVGWMLPQVGHLELYLLGATLVLYACGAVLSASPVWTLLLVGATAVGYLAGCVTAGAVDADGLVATVCYLGSAAGVATIGHALRWRAIRAEVHWRSELEAERATTLELVAELRRLSTQDSLTGLANRRSWDDHLQRACERATESAPVSVALIDVDHFKAVNDTRGHDGGDRVLQRIAGILGRTVRTDDLAARLGGDELALLLPATGPVQAQLVAQRVRREVELFAAGGVGDPVTVSVGVAVGCAGTRPEELLRAADSHLYEAKRLRNAVVVRGGPTAGAPVSVG</sequence>
<dbReference type="NCBIfam" id="TIGR00254">
    <property type="entry name" value="GGDEF"/>
    <property type="match status" value="1"/>
</dbReference>
<dbReference type="PROSITE" id="PS50887">
    <property type="entry name" value="GGDEF"/>
    <property type="match status" value="1"/>
</dbReference>
<dbReference type="GO" id="GO:0052621">
    <property type="term" value="F:diguanylate cyclase activity"/>
    <property type="evidence" value="ECO:0007669"/>
    <property type="project" value="TreeGrafter"/>
</dbReference>
<evidence type="ECO:0000256" key="1">
    <source>
        <dbReference type="SAM" id="Phobius"/>
    </source>
</evidence>
<accession>A0A1G7PBI3</accession>
<evidence type="ECO:0000313" key="4">
    <source>
        <dbReference type="Proteomes" id="UP000198863"/>
    </source>
</evidence>
<keyword evidence="1" id="KW-0812">Transmembrane</keyword>
<proteinExistence type="predicted"/>
<dbReference type="RefSeq" id="WP_165640149.1">
    <property type="nucleotide sequence ID" value="NZ_FNCF01000002.1"/>
</dbReference>
<dbReference type="EMBL" id="FNCF01000002">
    <property type="protein sequence ID" value="SDF83638.1"/>
    <property type="molecule type" value="Genomic_DNA"/>
</dbReference>
<evidence type="ECO:0000259" key="2">
    <source>
        <dbReference type="PROSITE" id="PS50887"/>
    </source>
</evidence>
<feature type="transmembrane region" description="Helical" evidence="1">
    <location>
        <begin position="49"/>
        <end position="72"/>
    </location>
</feature>
<dbReference type="GO" id="GO:0043709">
    <property type="term" value="P:cell adhesion involved in single-species biofilm formation"/>
    <property type="evidence" value="ECO:0007669"/>
    <property type="project" value="TreeGrafter"/>
</dbReference>
<name>A0A1G7PBI3_9ACTN</name>
<dbReference type="GO" id="GO:1902201">
    <property type="term" value="P:negative regulation of bacterial-type flagellum-dependent cell motility"/>
    <property type="evidence" value="ECO:0007669"/>
    <property type="project" value="TreeGrafter"/>
</dbReference>
<dbReference type="Gene3D" id="3.30.70.270">
    <property type="match status" value="1"/>
</dbReference>
<dbReference type="FunFam" id="3.30.70.270:FF:000001">
    <property type="entry name" value="Diguanylate cyclase domain protein"/>
    <property type="match status" value="1"/>
</dbReference>
<dbReference type="PANTHER" id="PTHR45138:SF9">
    <property type="entry name" value="DIGUANYLATE CYCLASE DGCM-RELATED"/>
    <property type="match status" value="1"/>
</dbReference>
<dbReference type="InterPro" id="IPR029787">
    <property type="entry name" value="Nucleotide_cyclase"/>
</dbReference>
<dbReference type="PANTHER" id="PTHR45138">
    <property type="entry name" value="REGULATORY COMPONENTS OF SENSORY TRANSDUCTION SYSTEM"/>
    <property type="match status" value="1"/>
</dbReference>
<gene>
    <name evidence="3" type="ORF">SAMN05660324_1025</name>
</gene>
<feature type="transmembrane region" description="Helical" evidence="1">
    <location>
        <begin position="131"/>
        <end position="151"/>
    </location>
</feature>
<dbReference type="InterPro" id="IPR043128">
    <property type="entry name" value="Rev_trsase/Diguanyl_cyclase"/>
</dbReference>
<evidence type="ECO:0000313" key="3">
    <source>
        <dbReference type="EMBL" id="SDF83638.1"/>
    </source>
</evidence>
<dbReference type="GO" id="GO:0005886">
    <property type="term" value="C:plasma membrane"/>
    <property type="evidence" value="ECO:0007669"/>
    <property type="project" value="TreeGrafter"/>
</dbReference>
<dbReference type="InterPro" id="IPR000160">
    <property type="entry name" value="GGDEF_dom"/>
</dbReference>